<feature type="compositionally biased region" description="Polar residues" evidence="1">
    <location>
        <begin position="1"/>
        <end position="12"/>
    </location>
</feature>
<protein>
    <submittedName>
        <fullName evidence="2">Uncharacterized protein</fullName>
    </submittedName>
</protein>
<dbReference type="OrthoDB" id="347227at2759"/>
<dbReference type="GeneID" id="25269993"/>
<proteinExistence type="predicted"/>
<accession>U6GBI1</accession>
<evidence type="ECO:0000313" key="2">
    <source>
        <dbReference type="EMBL" id="CDI76683.1"/>
    </source>
</evidence>
<feature type="compositionally biased region" description="Low complexity" evidence="1">
    <location>
        <begin position="68"/>
        <end position="86"/>
    </location>
</feature>
<name>U6GBI1_EIMAC</name>
<sequence>MVLTASQQQHLDSTGPIPAPPQASSSSQFLQVPQGAHMMSAQDNRPSSPAHTADTAGSPHVKERPHPSRMSPSSHSDAPSPSLVSSNPHSAVSSPDLAMQSAPELPLKKRSLAEQELDELSCAAEQLTLSMKLSLPPPQSEHDKP</sequence>
<evidence type="ECO:0000313" key="3">
    <source>
        <dbReference type="Proteomes" id="UP000018050"/>
    </source>
</evidence>
<dbReference type="EMBL" id="HG670442">
    <property type="protein sequence ID" value="CDI76683.1"/>
    <property type="molecule type" value="Genomic_DNA"/>
</dbReference>
<keyword evidence="3" id="KW-1185">Reference proteome</keyword>
<dbReference type="RefSeq" id="XP_013252830.1">
    <property type="nucleotide sequence ID" value="XM_013397376.1"/>
</dbReference>
<reference evidence="2" key="2">
    <citation type="submission" date="2013-10" db="EMBL/GenBank/DDBJ databases">
        <authorList>
            <person name="Aslett M."/>
        </authorList>
    </citation>
    <scope>NUCLEOTIDE SEQUENCE</scope>
    <source>
        <strain evidence="2">Houghton</strain>
    </source>
</reference>
<feature type="region of interest" description="Disordered" evidence="1">
    <location>
        <begin position="1"/>
        <end position="110"/>
    </location>
</feature>
<feature type="compositionally biased region" description="Polar residues" evidence="1">
    <location>
        <begin position="41"/>
        <end position="50"/>
    </location>
</feature>
<gene>
    <name evidence="2" type="ORF">EAH_00019230</name>
</gene>
<dbReference type="Proteomes" id="UP000018050">
    <property type="component" value="Unassembled WGS sequence"/>
</dbReference>
<dbReference type="VEuPathDB" id="ToxoDB:EAH_00019230"/>
<dbReference type="OMA" id="HVKERPH"/>
<reference evidence="2" key="1">
    <citation type="submission" date="2013-10" db="EMBL/GenBank/DDBJ databases">
        <title>Genomic analysis of the causative agents of coccidiosis in chickens.</title>
        <authorList>
            <person name="Reid A.J."/>
            <person name="Blake D."/>
            <person name="Billington K."/>
            <person name="Browne H."/>
            <person name="Dunn M."/>
            <person name="Hung S."/>
            <person name="Kawahara F."/>
            <person name="Miranda-Saavedra D."/>
            <person name="Mourier T."/>
            <person name="Nagra H."/>
            <person name="Otto T.D."/>
            <person name="Rawlings N."/>
            <person name="Sanchez A."/>
            <person name="Sanders M."/>
            <person name="Subramaniam C."/>
            <person name="Tay Y."/>
            <person name="Dear P."/>
            <person name="Doerig C."/>
            <person name="Gruber A."/>
            <person name="Parkinson J."/>
            <person name="Shirley M."/>
            <person name="Wan K.L."/>
            <person name="Berriman M."/>
            <person name="Tomley F."/>
            <person name="Pain A."/>
        </authorList>
    </citation>
    <scope>NUCLEOTIDE SEQUENCE</scope>
    <source>
        <strain evidence="2">Houghton</strain>
    </source>
</reference>
<evidence type="ECO:0000256" key="1">
    <source>
        <dbReference type="SAM" id="MobiDB-lite"/>
    </source>
</evidence>
<dbReference type="AlphaFoldDB" id="U6GBI1"/>
<organism evidence="2 3">
    <name type="scientific">Eimeria acervulina</name>
    <name type="common">Coccidian parasite</name>
    <dbReference type="NCBI Taxonomy" id="5801"/>
    <lineage>
        <taxon>Eukaryota</taxon>
        <taxon>Sar</taxon>
        <taxon>Alveolata</taxon>
        <taxon>Apicomplexa</taxon>
        <taxon>Conoidasida</taxon>
        <taxon>Coccidia</taxon>
        <taxon>Eucoccidiorida</taxon>
        <taxon>Eimeriorina</taxon>
        <taxon>Eimeriidae</taxon>
        <taxon>Eimeria</taxon>
    </lineage>
</organism>